<dbReference type="PANTHER" id="PTHR24098:SF0">
    <property type="entry name" value="OUTER SEGMENT 5"/>
    <property type="match status" value="1"/>
</dbReference>
<dbReference type="Gene3D" id="2.130.10.10">
    <property type="entry name" value="YVTN repeat-like/Quinoprotein amine dehydrogenase"/>
    <property type="match status" value="1"/>
</dbReference>
<evidence type="ECO:0000256" key="2">
    <source>
        <dbReference type="ARBA" id="ARBA00023069"/>
    </source>
</evidence>
<dbReference type="EMBL" id="BQXS01009977">
    <property type="protein sequence ID" value="GKT32365.1"/>
    <property type="molecule type" value="Genomic_DNA"/>
</dbReference>
<accession>A0ABQ5KN51</accession>
<dbReference type="InterPro" id="IPR056456">
    <property type="entry name" value="Beta-prop_IFT80_2nd"/>
</dbReference>
<dbReference type="SMART" id="SM00320">
    <property type="entry name" value="WD40"/>
    <property type="match status" value="2"/>
</dbReference>
<dbReference type="InterPro" id="IPR015943">
    <property type="entry name" value="WD40/YVTN_repeat-like_dom_sf"/>
</dbReference>
<dbReference type="PANTHER" id="PTHR24098">
    <property type="entry name" value="OUTER SEGMENT 5"/>
    <property type="match status" value="1"/>
</dbReference>
<sequence length="803" mass="86379">MSLWLDEQYCITPSKDELDIELYNYKDEVVSSASAKLKLDSPITCMTKKKRVSTASSSVSTTTAYMASSYSTDSYDIVIGCENGFIHLITLEIIPPKHQTPLNLNITSKKSVNASKSDPSCITSIAWAADGGSIAVGTENGAVSIFSQYGGLRASPRKFGPPVYAIVMSPDCSNVAVSTGNSITQLSILGAGESIITGPTAPVTCLYWGTTGLYAGSEDGIVRHFVGDRCVAQSRVLNGPITCLVPVESADRSVVVGTLTGHVIVLSFSLCTISTRSTRHPISALSVTQDGMTAMCVCGASVFCLNFLCSPVICGDFLIEHTSPRVISVKKKALCETLELRGEIVALAAGFDIVAVLTRSHQLVILNTRGKSEDDDMSFVSSPFQVEYTGEGVKRVCIGASQIIVFDFSEKTHVFSHVGKKLRTVQLHCDVSKRVAVDIGMTECVFIDKSHSRLGRIVDLTSGRTHPFPLLSPSPIAAIGIDSMPLSPSHMMSWVENTGELRCCFVNDVVNNLMGGSAGSGAGSSSTTGSTAHSSGWYVASDVSEHKWCEGLGIIAFISRGSLCVSLYPSCADIDAGLCECMVVELCKGLSPNSTIEFFGRINSTPATPTCPTIITHHVSEGYQHFTLPHNSIFVYDICKQILASPSPETSPLWKNVLKVARFAASSHTWGVLALFSVKAGNMECARVAYSALGLVDRVYSCGMEYGSNINVLLLSGKYDKAISVLVNNGNIHAAIDVCVDLIKWHDALSYAERSGNDSEIDFVLASRRLFLKNMKIGETMEDFQKYEGRDVDIIKVLSEREK</sequence>
<evidence type="ECO:0000256" key="3">
    <source>
        <dbReference type="ARBA" id="ARBA00023273"/>
    </source>
</evidence>
<comment type="caution">
    <text evidence="6">The sequence shown here is derived from an EMBL/GenBank/DDBJ whole genome shotgun (WGS) entry which is preliminary data.</text>
</comment>
<dbReference type="InterPro" id="IPR001680">
    <property type="entry name" value="WD40_rpt"/>
</dbReference>
<keyword evidence="7" id="KW-1185">Reference proteome</keyword>
<evidence type="ECO:0000259" key="4">
    <source>
        <dbReference type="Pfam" id="PF23335"/>
    </source>
</evidence>
<proteinExistence type="predicted"/>
<reference evidence="6" key="1">
    <citation type="submission" date="2022-03" db="EMBL/GenBank/DDBJ databases">
        <title>Draft genome sequence of Aduncisulcus paluster, a free-living microaerophilic Fornicata.</title>
        <authorList>
            <person name="Yuyama I."/>
            <person name="Kume K."/>
            <person name="Tamura T."/>
            <person name="Inagaki Y."/>
            <person name="Hashimoto T."/>
        </authorList>
    </citation>
    <scope>NUCLEOTIDE SEQUENCE</scope>
    <source>
        <strain evidence="6">NY0171</strain>
    </source>
</reference>
<dbReference type="SUPFAM" id="SSF50978">
    <property type="entry name" value="WD40 repeat-like"/>
    <property type="match status" value="1"/>
</dbReference>
<dbReference type="InterPro" id="IPR036322">
    <property type="entry name" value="WD40_repeat_dom_sf"/>
</dbReference>
<organism evidence="6 7">
    <name type="scientific">Aduncisulcus paluster</name>
    <dbReference type="NCBI Taxonomy" id="2918883"/>
    <lineage>
        <taxon>Eukaryota</taxon>
        <taxon>Metamonada</taxon>
        <taxon>Carpediemonas-like organisms</taxon>
        <taxon>Aduncisulcus</taxon>
    </lineage>
</organism>
<keyword evidence="3" id="KW-0966">Cell projection</keyword>
<gene>
    <name evidence="6" type="ORF">ADUPG1_006540</name>
</gene>
<dbReference type="Pfam" id="PF23387">
    <property type="entry name" value="TPR_IFT80_172"/>
    <property type="match status" value="1"/>
</dbReference>
<evidence type="ECO:0000259" key="5">
    <source>
        <dbReference type="Pfam" id="PF23387"/>
    </source>
</evidence>
<evidence type="ECO:0000313" key="6">
    <source>
        <dbReference type="EMBL" id="GKT32365.1"/>
    </source>
</evidence>
<evidence type="ECO:0000256" key="1">
    <source>
        <dbReference type="ARBA" id="ARBA00004138"/>
    </source>
</evidence>
<keyword evidence="2" id="KW-0969">Cilium</keyword>
<dbReference type="InterPro" id="IPR056157">
    <property type="entry name" value="TPR_IFT80_172_dom"/>
</dbReference>
<feature type="domain" description="IFT80 second beta-propeller" evidence="4">
    <location>
        <begin position="317"/>
        <end position="598"/>
    </location>
</feature>
<comment type="subcellular location">
    <subcellularLocation>
        <location evidence="1">Cell projection</location>
        <location evidence="1">Cilium</location>
    </subcellularLocation>
</comment>
<evidence type="ECO:0000313" key="7">
    <source>
        <dbReference type="Proteomes" id="UP001057375"/>
    </source>
</evidence>
<dbReference type="Pfam" id="PF23335">
    <property type="entry name" value="Beta-prop_IFT80_2nd"/>
    <property type="match status" value="1"/>
</dbReference>
<name>A0ABQ5KN51_9EUKA</name>
<feature type="domain" description="IFT80/172/WDR35 TPR" evidence="5">
    <location>
        <begin position="670"/>
        <end position="796"/>
    </location>
</feature>
<protein>
    <submittedName>
        <fullName evidence="6">Uncharacterized protein</fullName>
    </submittedName>
</protein>
<dbReference type="Proteomes" id="UP001057375">
    <property type="component" value="Unassembled WGS sequence"/>
</dbReference>